<feature type="signal peptide" evidence="1">
    <location>
        <begin position="1"/>
        <end position="24"/>
    </location>
</feature>
<feature type="chain" id="PRO_5023114441" evidence="1">
    <location>
        <begin position="25"/>
        <end position="138"/>
    </location>
</feature>
<evidence type="ECO:0000313" key="2">
    <source>
        <dbReference type="EMBL" id="MPC62518.1"/>
    </source>
</evidence>
<keyword evidence="1" id="KW-0732">Signal</keyword>
<comment type="caution">
    <text evidence="2">The sequence shown here is derived from an EMBL/GenBank/DDBJ whole genome shotgun (WGS) entry which is preliminary data.</text>
</comment>
<reference evidence="2 3" key="1">
    <citation type="submission" date="2019-05" db="EMBL/GenBank/DDBJ databases">
        <title>Another draft genome of Portunus trituberculatus and its Hox gene families provides insights of decapod evolution.</title>
        <authorList>
            <person name="Jeong J.-H."/>
            <person name="Song I."/>
            <person name="Kim S."/>
            <person name="Choi T."/>
            <person name="Kim D."/>
            <person name="Ryu S."/>
            <person name="Kim W."/>
        </authorList>
    </citation>
    <scope>NUCLEOTIDE SEQUENCE [LARGE SCALE GENOMIC DNA]</scope>
    <source>
        <tissue evidence="2">Muscle</tissue>
    </source>
</reference>
<dbReference type="Proteomes" id="UP000324222">
    <property type="component" value="Unassembled WGS sequence"/>
</dbReference>
<protein>
    <submittedName>
        <fullName evidence="2">Uncharacterized protein</fullName>
    </submittedName>
</protein>
<sequence length="138" mass="15132">MCSRDTYPGVILTFTLYSLLCCHSHPDTCTLYVPAASYTTSPLPLTRSSRRRAPYLNSSGAHTTTLNSLHDAKLGLDAKMLPSFRVATTSARPRRGGHWATMVMMVPVVLDTALPSYSIFTTYPWFSGGSSPHDVALY</sequence>
<keyword evidence="3" id="KW-1185">Reference proteome</keyword>
<proteinExistence type="predicted"/>
<dbReference type="AlphaFoldDB" id="A0A5B7H013"/>
<dbReference type="EMBL" id="VSRR010019773">
    <property type="protein sequence ID" value="MPC62518.1"/>
    <property type="molecule type" value="Genomic_DNA"/>
</dbReference>
<name>A0A5B7H013_PORTR</name>
<evidence type="ECO:0000313" key="3">
    <source>
        <dbReference type="Proteomes" id="UP000324222"/>
    </source>
</evidence>
<organism evidence="2 3">
    <name type="scientific">Portunus trituberculatus</name>
    <name type="common">Swimming crab</name>
    <name type="synonym">Neptunus trituberculatus</name>
    <dbReference type="NCBI Taxonomy" id="210409"/>
    <lineage>
        <taxon>Eukaryota</taxon>
        <taxon>Metazoa</taxon>
        <taxon>Ecdysozoa</taxon>
        <taxon>Arthropoda</taxon>
        <taxon>Crustacea</taxon>
        <taxon>Multicrustacea</taxon>
        <taxon>Malacostraca</taxon>
        <taxon>Eumalacostraca</taxon>
        <taxon>Eucarida</taxon>
        <taxon>Decapoda</taxon>
        <taxon>Pleocyemata</taxon>
        <taxon>Brachyura</taxon>
        <taxon>Eubrachyura</taxon>
        <taxon>Portunoidea</taxon>
        <taxon>Portunidae</taxon>
        <taxon>Portuninae</taxon>
        <taxon>Portunus</taxon>
    </lineage>
</organism>
<gene>
    <name evidence="2" type="ORF">E2C01_056603</name>
</gene>
<accession>A0A5B7H013</accession>
<evidence type="ECO:0000256" key="1">
    <source>
        <dbReference type="SAM" id="SignalP"/>
    </source>
</evidence>